<feature type="transmembrane region" description="Helical" evidence="1">
    <location>
        <begin position="29"/>
        <end position="47"/>
    </location>
</feature>
<proteinExistence type="predicted"/>
<dbReference type="EMBL" id="GBXM01067624">
    <property type="protein sequence ID" value="JAH40953.1"/>
    <property type="molecule type" value="Transcribed_RNA"/>
</dbReference>
<name>A0A0E9SKC4_ANGAN</name>
<organism evidence="2">
    <name type="scientific">Anguilla anguilla</name>
    <name type="common">European freshwater eel</name>
    <name type="synonym">Muraena anguilla</name>
    <dbReference type="NCBI Taxonomy" id="7936"/>
    <lineage>
        <taxon>Eukaryota</taxon>
        <taxon>Metazoa</taxon>
        <taxon>Chordata</taxon>
        <taxon>Craniata</taxon>
        <taxon>Vertebrata</taxon>
        <taxon>Euteleostomi</taxon>
        <taxon>Actinopterygii</taxon>
        <taxon>Neopterygii</taxon>
        <taxon>Teleostei</taxon>
        <taxon>Anguilliformes</taxon>
        <taxon>Anguillidae</taxon>
        <taxon>Anguilla</taxon>
    </lineage>
</organism>
<sequence>MHFMNVNILDLSLCYNLNLITQAFSWNETLIILLLLIVLKSFLFSRTEQQRNTLKRKFQFG</sequence>
<reference evidence="2" key="2">
    <citation type="journal article" date="2015" name="Fish Shellfish Immunol.">
        <title>Early steps in the European eel (Anguilla anguilla)-Vibrio vulnificus interaction in the gills: Role of the RtxA13 toxin.</title>
        <authorList>
            <person name="Callol A."/>
            <person name="Pajuelo D."/>
            <person name="Ebbesson L."/>
            <person name="Teles M."/>
            <person name="MacKenzie S."/>
            <person name="Amaro C."/>
        </authorList>
    </citation>
    <scope>NUCLEOTIDE SEQUENCE</scope>
</reference>
<accession>A0A0E9SKC4</accession>
<keyword evidence="1" id="KW-0812">Transmembrane</keyword>
<dbReference type="AlphaFoldDB" id="A0A0E9SKC4"/>
<reference evidence="2" key="1">
    <citation type="submission" date="2014-11" db="EMBL/GenBank/DDBJ databases">
        <authorList>
            <person name="Amaro Gonzalez C."/>
        </authorList>
    </citation>
    <scope>NUCLEOTIDE SEQUENCE</scope>
</reference>
<evidence type="ECO:0000256" key="1">
    <source>
        <dbReference type="SAM" id="Phobius"/>
    </source>
</evidence>
<protein>
    <submittedName>
        <fullName evidence="2">Uncharacterized protein</fullName>
    </submittedName>
</protein>
<keyword evidence="1" id="KW-0472">Membrane</keyword>
<keyword evidence="1" id="KW-1133">Transmembrane helix</keyword>
<evidence type="ECO:0000313" key="2">
    <source>
        <dbReference type="EMBL" id="JAH40953.1"/>
    </source>
</evidence>